<evidence type="ECO:0000313" key="2">
    <source>
        <dbReference type="EMBL" id="CEK74089.1"/>
    </source>
</evidence>
<gene>
    <name evidence="2" type="primary">ORF89597</name>
</gene>
<feature type="chain" id="PRO_5002110983" evidence="1">
    <location>
        <begin position="23"/>
        <end position="110"/>
    </location>
</feature>
<feature type="signal peptide" evidence="1">
    <location>
        <begin position="1"/>
        <end position="22"/>
    </location>
</feature>
<proteinExistence type="predicted"/>
<organism evidence="2">
    <name type="scientific">Arion vulgaris</name>
    <dbReference type="NCBI Taxonomy" id="1028688"/>
    <lineage>
        <taxon>Eukaryota</taxon>
        <taxon>Metazoa</taxon>
        <taxon>Spiralia</taxon>
        <taxon>Lophotrochozoa</taxon>
        <taxon>Mollusca</taxon>
        <taxon>Gastropoda</taxon>
        <taxon>Heterobranchia</taxon>
        <taxon>Euthyneura</taxon>
        <taxon>Panpulmonata</taxon>
        <taxon>Eupulmonata</taxon>
        <taxon>Stylommatophora</taxon>
        <taxon>Helicina</taxon>
        <taxon>Arionoidea</taxon>
        <taxon>Arionidae</taxon>
        <taxon>Arion</taxon>
    </lineage>
</organism>
<dbReference type="AlphaFoldDB" id="A0A0B6ZZM2"/>
<dbReference type="EMBL" id="HACG01027224">
    <property type="protein sequence ID" value="CEK74089.1"/>
    <property type="molecule type" value="Transcribed_RNA"/>
</dbReference>
<evidence type="ECO:0000256" key="1">
    <source>
        <dbReference type="SAM" id="SignalP"/>
    </source>
</evidence>
<name>A0A0B6ZZM2_9EUPU</name>
<protein>
    <submittedName>
        <fullName evidence="2">Uncharacterized protein</fullName>
    </submittedName>
</protein>
<keyword evidence="1" id="KW-0732">Signal</keyword>
<sequence length="110" mass="12718">MIISLCFLLVEWEMMIIQQLLSFLGVEGRVVEFLKCETCCVVQCVMLESLSVSVPLLQISLPHICLLIFSMVEPSLHQSDQIPGEVIKQVKFNSFFTRLFLHFITFFLNF</sequence>
<accession>A0A0B6ZZM2</accession>
<feature type="non-terminal residue" evidence="2">
    <location>
        <position position="110"/>
    </location>
</feature>
<reference evidence="2" key="1">
    <citation type="submission" date="2014-12" db="EMBL/GenBank/DDBJ databases">
        <title>Insight into the proteome of Arion vulgaris.</title>
        <authorList>
            <person name="Aradska J."/>
            <person name="Bulat T."/>
            <person name="Smidak R."/>
            <person name="Sarate P."/>
            <person name="Gangsoo J."/>
            <person name="Sialana F."/>
            <person name="Bilban M."/>
            <person name="Lubec G."/>
        </authorList>
    </citation>
    <scope>NUCLEOTIDE SEQUENCE</scope>
    <source>
        <tissue evidence="2">Skin</tissue>
    </source>
</reference>